<gene>
    <name evidence="17" type="ORF">A9299_10055</name>
</gene>
<keyword evidence="7" id="KW-0799">Topoisomerase</keyword>
<dbReference type="GO" id="GO:0008270">
    <property type="term" value="F:zinc ion binding"/>
    <property type="evidence" value="ECO:0007669"/>
    <property type="project" value="UniProtKB-KW"/>
</dbReference>
<evidence type="ECO:0000256" key="1">
    <source>
        <dbReference type="ARBA" id="ARBA00000213"/>
    </source>
</evidence>
<reference evidence="17" key="1">
    <citation type="submission" date="2016-06" db="EMBL/GenBank/DDBJ databases">
        <title>Draft genome of Moraxella osloensis CCUG 67237.</title>
        <authorList>
            <person name="Salva-Serra F."/>
            <person name="Engstrom-Jakobsson H."/>
            <person name="Thorell K."/>
            <person name="Gonzales-Siles L."/>
            <person name="Karlsson R."/>
            <person name="Boulund F."/>
            <person name="Engstrand L."/>
            <person name="Kristiansson E."/>
            <person name="Moore E."/>
        </authorList>
    </citation>
    <scope>NUCLEOTIDE SEQUENCE [LARGE SCALE GENOMIC DNA]</scope>
    <source>
        <strain evidence="17">CCUG 67237</strain>
    </source>
</reference>
<dbReference type="InterPro" id="IPR013498">
    <property type="entry name" value="Topo_IA_Znf"/>
</dbReference>
<organism evidence="17">
    <name type="scientific">Faucicola osloensis</name>
    <name type="common">Moraxella osloensis</name>
    <dbReference type="NCBI Taxonomy" id="34062"/>
    <lineage>
        <taxon>Bacteria</taxon>
        <taxon>Pseudomonadati</taxon>
        <taxon>Pseudomonadota</taxon>
        <taxon>Gammaproteobacteria</taxon>
        <taxon>Moraxellales</taxon>
        <taxon>Moraxellaceae</taxon>
        <taxon>Faucicola</taxon>
    </lineage>
</organism>
<evidence type="ECO:0000259" key="15">
    <source>
        <dbReference type="PROSITE" id="PS50880"/>
    </source>
</evidence>
<dbReference type="Gene3D" id="2.70.20.10">
    <property type="entry name" value="Topoisomerase I, domain 3"/>
    <property type="match status" value="1"/>
</dbReference>
<evidence type="ECO:0000256" key="8">
    <source>
        <dbReference type="ARBA" id="ARBA00023125"/>
    </source>
</evidence>
<evidence type="ECO:0000256" key="4">
    <source>
        <dbReference type="ARBA" id="ARBA00022737"/>
    </source>
</evidence>
<dbReference type="GO" id="GO:0043597">
    <property type="term" value="C:cytoplasmic replication fork"/>
    <property type="evidence" value="ECO:0007669"/>
    <property type="project" value="TreeGrafter"/>
</dbReference>
<dbReference type="InterPro" id="IPR006171">
    <property type="entry name" value="TOPRIM_dom"/>
</dbReference>
<evidence type="ECO:0000256" key="2">
    <source>
        <dbReference type="ARBA" id="ARBA00009446"/>
    </source>
</evidence>
<evidence type="ECO:0000256" key="5">
    <source>
        <dbReference type="ARBA" id="ARBA00022771"/>
    </source>
</evidence>
<accession>A0AA91FQJ7</accession>
<dbReference type="InterPro" id="IPR013825">
    <property type="entry name" value="Topo_IA_cen_sub2"/>
</dbReference>
<dbReference type="InterPro" id="IPR013826">
    <property type="entry name" value="Topo_IA_cen_sub3"/>
</dbReference>
<keyword evidence="5" id="KW-0863">Zinc-finger</keyword>
<dbReference type="InterPro" id="IPR003601">
    <property type="entry name" value="Topo_IA_2"/>
</dbReference>
<evidence type="ECO:0000256" key="12">
    <source>
        <dbReference type="ARBA" id="ARBA00032235"/>
    </source>
</evidence>
<dbReference type="InterPro" id="IPR013497">
    <property type="entry name" value="Topo_IA_cen"/>
</dbReference>
<dbReference type="SUPFAM" id="SSF56712">
    <property type="entry name" value="Prokaryotic type I DNA topoisomerase"/>
    <property type="match status" value="1"/>
</dbReference>
<dbReference type="InterPro" id="IPR003602">
    <property type="entry name" value="Topo_IA_DNA-bd_dom"/>
</dbReference>
<dbReference type="GO" id="GO:0003677">
    <property type="term" value="F:DNA binding"/>
    <property type="evidence" value="ECO:0007669"/>
    <property type="project" value="UniProtKB-KW"/>
</dbReference>
<dbReference type="Gene3D" id="3.40.50.140">
    <property type="match status" value="1"/>
</dbReference>
<evidence type="ECO:0000313" key="17">
    <source>
        <dbReference type="EMBL" id="OBX64340.1"/>
    </source>
</evidence>
<dbReference type="GO" id="GO:0006281">
    <property type="term" value="P:DNA repair"/>
    <property type="evidence" value="ECO:0007669"/>
    <property type="project" value="TreeGrafter"/>
</dbReference>
<comment type="similarity">
    <text evidence="2">Belongs to the type IA topoisomerase family.</text>
</comment>
<evidence type="ECO:0000256" key="9">
    <source>
        <dbReference type="ARBA" id="ARBA00023235"/>
    </source>
</evidence>
<dbReference type="Pfam" id="PF01131">
    <property type="entry name" value="Topoisom_bac"/>
    <property type="match status" value="1"/>
</dbReference>
<feature type="region of interest" description="Disordered" evidence="14">
    <location>
        <begin position="523"/>
        <end position="542"/>
    </location>
</feature>
<dbReference type="InterPro" id="IPR023405">
    <property type="entry name" value="Topo_IA_core_domain"/>
</dbReference>
<dbReference type="PANTHER" id="PTHR11390:SF21">
    <property type="entry name" value="DNA TOPOISOMERASE 3-ALPHA"/>
    <property type="match status" value="1"/>
</dbReference>
<proteinExistence type="inferred from homology"/>
<dbReference type="SMART" id="SM00493">
    <property type="entry name" value="TOPRIM"/>
    <property type="match status" value="1"/>
</dbReference>
<dbReference type="Gene3D" id="1.10.290.10">
    <property type="entry name" value="Topoisomerase I, domain 4"/>
    <property type="match status" value="1"/>
</dbReference>
<feature type="compositionally biased region" description="Basic and acidic residues" evidence="14">
    <location>
        <begin position="523"/>
        <end position="535"/>
    </location>
</feature>
<keyword evidence="5" id="KW-0479">Metal-binding</keyword>
<dbReference type="Gene3D" id="3.30.65.10">
    <property type="entry name" value="Bacterial Topoisomerase I, domain 1"/>
    <property type="match status" value="2"/>
</dbReference>
<dbReference type="SUPFAM" id="SSF57783">
    <property type="entry name" value="Zinc beta-ribbon"/>
    <property type="match status" value="1"/>
</dbReference>
<dbReference type="GO" id="GO:0003917">
    <property type="term" value="F:DNA topoisomerase type I (single strand cut, ATP-independent) activity"/>
    <property type="evidence" value="ECO:0007669"/>
    <property type="project" value="UniProtKB-EC"/>
</dbReference>
<keyword evidence="6" id="KW-0862">Zinc</keyword>
<dbReference type="InterPro" id="IPR000380">
    <property type="entry name" value="Topo_IA"/>
</dbReference>
<dbReference type="AlphaFoldDB" id="A0AA91FQJ7"/>
<comment type="caution">
    <text evidence="17">The sequence shown here is derived from an EMBL/GenBank/DDBJ whole genome shotgun (WGS) entry which is preliminary data.</text>
</comment>
<feature type="domain" description="Topo IA-type catalytic" evidence="16">
    <location>
        <begin position="153"/>
        <end position="621"/>
    </location>
</feature>
<dbReference type="SMART" id="SM00436">
    <property type="entry name" value="TOP1Bc"/>
    <property type="match status" value="1"/>
</dbReference>
<evidence type="ECO:0000256" key="3">
    <source>
        <dbReference type="ARBA" id="ARBA00012891"/>
    </source>
</evidence>
<dbReference type="PROSITE" id="PS52039">
    <property type="entry name" value="TOPO_IA_2"/>
    <property type="match status" value="1"/>
</dbReference>
<dbReference type="EMBL" id="LZMT01000017">
    <property type="protein sequence ID" value="OBX64340.1"/>
    <property type="molecule type" value="Genomic_DNA"/>
</dbReference>
<evidence type="ECO:0000256" key="7">
    <source>
        <dbReference type="ARBA" id="ARBA00023029"/>
    </source>
</evidence>
<dbReference type="GO" id="GO:0006310">
    <property type="term" value="P:DNA recombination"/>
    <property type="evidence" value="ECO:0007669"/>
    <property type="project" value="TreeGrafter"/>
</dbReference>
<dbReference type="PROSITE" id="PS50880">
    <property type="entry name" value="TOPRIM"/>
    <property type="match status" value="1"/>
</dbReference>
<dbReference type="GO" id="GO:0006265">
    <property type="term" value="P:DNA topological change"/>
    <property type="evidence" value="ECO:0007669"/>
    <property type="project" value="InterPro"/>
</dbReference>
<keyword evidence="8" id="KW-0238">DNA-binding</keyword>
<evidence type="ECO:0000256" key="6">
    <source>
        <dbReference type="ARBA" id="ARBA00022833"/>
    </source>
</evidence>
<evidence type="ECO:0000256" key="13">
    <source>
        <dbReference type="ARBA" id="ARBA00032877"/>
    </source>
</evidence>
<keyword evidence="9" id="KW-0413">Isomerase</keyword>
<evidence type="ECO:0000259" key="16">
    <source>
        <dbReference type="PROSITE" id="PS52039"/>
    </source>
</evidence>
<protein>
    <recommendedName>
        <fullName evidence="3">DNA topoisomerase</fullName>
        <ecNumber evidence="3">5.6.2.1</ecNumber>
    </recommendedName>
    <alternativeName>
        <fullName evidence="13">Omega-protein</fullName>
    </alternativeName>
    <alternativeName>
        <fullName evidence="12">Relaxing enzyme</fullName>
    </alternativeName>
    <alternativeName>
        <fullName evidence="10">Swivelase</fullName>
    </alternativeName>
    <alternativeName>
        <fullName evidence="11">Untwisting enzyme</fullName>
    </alternativeName>
</protein>
<keyword evidence="4" id="KW-0677">Repeat</keyword>
<comment type="catalytic activity">
    <reaction evidence="1">
        <text>ATP-independent breakage of single-stranded DNA, followed by passage and rejoining.</text>
        <dbReference type="EC" id="5.6.2.1"/>
    </reaction>
</comment>
<evidence type="ECO:0000256" key="10">
    <source>
        <dbReference type="ARBA" id="ARBA00030003"/>
    </source>
</evidence>
<dbReference type="Gene3D" id="1.10.460.10">
    <property type="entry name" value="Topoisomerase I, domain 2"/>
    <property type="match status" value="1"/>
</dbReference>
<dbReference type="InterPro" id="IPR034144">
    <property type="entry name" value="TOPRIM_TopoIII"/>
</dbReference>
<evidence type="ECO:0000256" key="14">
    <source>
        <dbReference type="SAM" id="MobiDB-lite"/>
    </source>
</evidence>
<dbReference type="Pfam" id="PF01396">
    <property type="entry name" value="Zn_ribbon_Top1"/>
    <property type="match status" value="2"/>
</dbReference>
<sequence>MKTLYIAEKPELGKAIAKGIGSNFKTENGFMSDGQNIITWCFGHVLELKEPEDYDLEKYKKWSLEQLPIYLPQAEKKLKANTKKQFMVIKKLIEDADIIVNAGDIDEEGQLLVDEVIRFCGAGNKPVKRVLINDNTPVLVAKAVANLQDNSKYEYMGWIAEARSLADYHFGINLTRGYTKLAEKQGNKGLVTIGRVQSAVLGIIVRRCREFKNHKKSFYYLLNGDFKLGAIELPARYDINADKAINGVKLSLDDKKRMVDKSQVTAIADQCKGKTATITLAETTKEKEFAPLPYDLLSLQVDCGKKFGMKPKKVMEVTQSLREKHCLITYNRSDNRYLSDEQHLDAPAVLDAINKTLTSVLGSAVAGANSTLKSKAFNTANVGVHHAIIPTQTVGNINSLSIDEKNVYELIAKAYISQFYPPYEYEKTVIELEVEGNTFKASSSLPLVQGWKALGVDAEEEKAEDDNELSVDLKSLKVGDSGICTKTTITDKETKPKPLFTMPMLLKEFTKVADHVKSPELAKALRDKDKGKKGENGGIGTSSTRDSIIERLFKVGVIAEDKKKIVSTPQGEALYDALSDEIRYPDISAIWVTHFPNIKNQNDVQAFLKFVMDSQVSPEVAKLKGGVDLPKVGVARSSAPLSDKKFPCPKCGRDMLLRSTPYGNAWGCVGFFDKENQCKTMFKDDNGKPLIPKPEDEAKKQAKKPVELSEHKCGACGKPLIWRKADTGGKDGKGFSFFGCSGFPKCKQNYKEVDGKPVY</sequence>
<dbReference type="Pfam" id="PF01751">
    <property type="entry name" value="Toprim"/>
    <property type="match status" value="1"/>
</dbReference>
<dbReference type="EC" id="5.6.2.1" evidence="3"/>
<dbReference type="PANTHER" id="PTHR11390">
    <property type="entry name" value="PROKARYOTIC DNA TOPOISOMERASE"/>
    <property type="match status" value="1"/>
</dbReference>
<evidence type="ECO:0000256" key="11">
    <source>
        <dbReference type="ARBA" id="ARBA00031985"/>
    </source>
</evidence>
<dbReference type="CDD" id="cd03362">
    <property type="entry name" value="TOPRIM_TopoIA_TopoIII"/>
    <property type="match status" value="1"/>
</dbReference>
<dbReference type="InterPro" id="IPR013824">
    <property type="entry name" value="Topo_IA_cen_sub1"/>
</dbReference>
<dbReference type="PRINTS" id="PR00417">
    <property type="entry name" value="PRTPISMRASEI"/>
</dbReference>
<name>A0AA91FQJ7_FAUOS</name>
<feature type="domain" description="Toprim" evidence="15">
    <location>
        <begin position="2"/>
        <end position="137"/>
    </location>
</feature>
<dbReference type="SMART" id="SM00437">
    <property type="entry name" value="TOP1Ac"/>
    <property type="match status" value="1"/>
</dbReference>